<feature type="compositionally biased region" description="Basic and acidic residues" evidence="3">
    <location>
        <begin position="186"/>
        <end position="199"/>
    </location>
</feature>
<dbReference type="Gene3D" id="2.30.30.40">
    <property type="entry name" value="SH3 Domains"/>
    <property type="match status" value="1"/>
</dbReference>
<feature type="compositionally biased region" description="Low complexity" evidence="3">
    <location>
        <begin position="286"/>
        <end position="297"/>
    </location>
</feature>
<feature type="region of interest" description="Disordered" evidence="3">
    <location>
        <begin position="30"/>
        <end position="50"/>
    </location>
</feature>
<sequence length="403" mass="45245">MSPTITSSSYSNPSSLLPLITPQQIIYSESKRPLSTSHATKHSRSDYSSSPALAISNSVSDVSSDPPSIQQPYTMVRDFAYSISHPMHYGTMIYSSQPSSGFSTPASQSPEFLSDLLDTWENNSCWGSRSFADELIGSEQVAQINFGDGPPWSEDEDLQSPVVVSSRHRKYKSSGSSSSLSLSSCGEKRRSIKESEEKMNNSVMMEPTKYEHNGRYFLSPSENDCKRFYFSQDDEKGGPRSEIIAYSTEKARHFDRFDKSNRRDSHFAGTLPKRSYADVIRDFNGPEISSTPSSPDSTPREDSRYSRDYQFTITSSDEEMHGQAVALFNFKSENENELPLIEGQIIWVSYRYGEGWLVAEDPKSRESGLVPEAYVKLLRDIHGDLSNTCCDRPAHTYDISARI</sequence>
<evidence type="ECO:0000259" key="4">
    <source>
        <dbReference type="PROSITE" id="PS50002"/>
    </source>
</evidence>
<keyword evidence="6" id="KW-1185">Reference proteome</keyword>
<feature type="compositionally biased region" description="Low complexity" evidence="3">
    <location>
        <begin position="173"/>
        <end position="184"/>
    </location>
</feature>
<accession>A0A420HTQ0</accession>
<reference evidence="5 6" key="1">
    <citation type="journal article" date="2018" name="BMC Genomics">
        <title>Comparative genome analyses reveal sequence features reflecting distinct modes of host-adaptation between dicot and monocot powdery mildew.</title>
        <authorList>
            <person name="Wu Y."/>
            <person name="Ma X."/>
            <person name="Pan Z."/>
            <person name="Kale S.D."/>
            <person name="Song Y."/>
            <person name="King H."/>
            <person name="Zhang Q."/>
            <person name="Presley C."/>
            <person name="Deng X."/>
            <person name="Wei C.I."/>
            <person name="Xiao S."/>
        </authorList>
    </citation>
    <scope>NUCLEOTIDE SEQUENCE [LARGE SCALE GENOMIC DNA]</scope>
    <source>
        <strain evidence="5">UMSG2</strain>
    </source>
</reference>
<gene>
    <name evidence="5" type="ORF">OnM2_048065</name>
</gene>
<dbReference type="InterPro" id="IPR036028">
    <property type="entry name" value="SH3-like_dom_sf"/>
</dbReference>
<dbReference type="OrthoDB" id="19092at2759"/>
<feature type="domain" description="SH3" evidence="4">
    <location>
        <begin position="319"/>
        <end position="380"/>
    </location>
</feature>
<evidence type="ECO:0000313" key="5">
    <source>
        <dbReference type="EMBL" id="RKF60749.1"/>
    </source>
</evidence>
<keyword evidence="1 2" id="KW-0728">SH3 domain</keyword>
<protein>
    <submittedName>
        <fullName evidence="5">Putative sh3 domain-containing protein</fullName>
    </submittedName>
</protein>
<evidence type="ECO:0000256" key="1">
    <source>
        <dbReference type="ARBA" id="ARBA00022443"/>
    </source>
</evidence>
<proteinExistence type="predicted"/>
<dbReference type="InterPro" id="IPR001452">
    <property type="entry name" value="SH3_domain"/>
</dbReference>
<dbReference type="AlphaFoldDB" id="A0A420HTQ0"/>
<dbReference type="Proteomes" id="UP000286134">
    <property type="component" value="Unassembled WGS sequence"/>
</dbReference>
<dbReference type="SMART" id="SM00326">
    <property type="entry name" value="SH3"/>
    <property type="match status" value="1"/>
</dbReference>
<organism evidence="5 6">
    <name type="scientific">Erysiphe neolycopersici</name>
    <dbReference type="NCBI Taxonomy" id="212602"/>
    <lineage>
        <taxon>Eukaryota</taxon>
        <taxon>Fungi</taxon>
        <taxon>Dikarya</taxon>
        <taxon>Ascomycota</taxon>
        <taxon>Pezizomycotina</taxon>
        <taxon>Leotiomycetes</taxon>
        <taxon>Erysiphales</taxon>
        <taxon>Erysiphaceae</taxon>
        <taxon>Erysiphe</taxon>
    </lineage>
</organism>
<evidence type="ECO:0000256" key="2">
    <source>
        <dbReference type="PROSITE-ProRule" id="PRU00192"/>
    </source>
</evidence>
<evidence type="ECO:0000313" key="6">
    <source>
        <dbReference type="Proteomes" id="UP000286134"/>
    </source>
</evidence>
<dbReference type="EMBL" id="MCFK01004806">
    <property type="protein sequence ID" value="RKF60749.1"/>
    <property type="molecule type" value="Genomic_DNA"/>
</dbReference>
<name>A0A420HTQ0_9PEZI</name>
<dbReference type="PROSITE" id="PS50002">
    <property type="entry name" value="SH3"/>
    <property type="match status" value="1"/>
</dbReference>
<evidence type="ECO:0000256" key="3">
    <source>
        <dbReference type="SAM" id="MobiDB-lite"/>
    </source>
</evidence>
<dbReference type="Pfam" id="PF14604">
    <property type="entry name" value="SH3_9"/>
    <property type="match status" value="1"/>
</dbReference>
<feature type="region of interest" description="Disordered" evidence="3">
    <location>
        <begin position="283"/>
        <end position="304"/>
    </location>
</feature>
<comment type="caution">
    <text evidence="5">The sequence shown here is derived from an EMBL/GenBank/DDBJ whole genome shotgun (WGS) entry which is preliminary data.</text>
</comment>
<feature type="region of interest" description="Disordered" evidence="3">
    <location>
        <begin position="146"/>
        <end position="202"/>
    </location>
</feature>
<dbReference type="SUPFAM" id="SSF50044">
    <property type="entry name" value="SH3-domain"/>
    <property type="match status" value="1"/>
</dbReference>